<name>A0A015JJ08_RHIIW</name>
<accession>A0A015JJ08</accession>
<dbReference type="AlphaFoldDB" id="A0A015JJ08"/>
<keyword evidence="4" id="KW-1185">Reference proteome</keyword>
<evidence type="ECO:0000313" key="3">
    <source>
        <dbReference type="EMBL" id="EXX54924.1"/>
    </source>
</evidence>
<evidence type="ECO:0000256" key="1">
    <source>
        <dbReference type="SAM" id="MobiDB-lite"/>
    </source>
</evidence>
<comment type="caution">
    <text evidence="3">The sequence shown here is derived from an EMBL/GenBank/DDBJ whole genome shotgun (WGS) entry which is preliminary data.</text>
</comment>
<dbReference type="Gene3D" id="1.10.30.10">
    <property type="entry name" value="High mobility group box domain"/>
    <property type="match status" value="1"/>
</dbReference>
<gene>
    <name evidence="3" type="ORF">RirG_230070</name>
</gene>
<dbReference type="HOGENOM" id="CLU_771939_0_0_1"/>
<dbReference type="EMBL" id="JEMT01028392">
    <property type="protein sequence ID" value="EXX54924.1"/>
    <property type="molecule type" value="Genomic_DNA"/>
</dbReference>
<organism evidence="3 4">
    <name type="scientific">Rhizophagus irregularis (strain DAOM 197198w)</name>
    <name type="common">Glomus intraradices</name>
    <dbReference type="NCBI Taxonomy" id="1432141"/>
    <lineage>
        <taxon>Eukaryota</taxon>
        <taxon>Fungi</taxon>
        <taxon>Fungi incertae sedis</taxon>
        <taxon>Mucoromycota</taxon>
        <taxon>Glomeromycotina</taxon>
        <taxon>Glomeromycetes</taxon>
        <taxon>Glomerales</taxon>
        <taxon>Glomeraceae</taxon>
        <taxon>Rhizophagus</taxon>
    </lineage>
</organism>
<dbReference type="SMR" id="A0A015JJ08"/>
<dbReference type="Pfam" id="PF00505">
    <property type="entry name" value="HMG_box"/>
    <property type="match status" value="1"/>
</dbReference>
<dbReference type="Proteomes" id="UP000022910">
    <property type="component" value="Unassembled WGS sequence"/>
</dbReference>
<dbReference type="InterPro" id="IPR009071">
    <property type="entry name" value="HMG_box_dom"/>
</dbReference>
<protein>
    <recommendedName>
        <fullName evidence="2">HMG box domain-containing protein</fullName>
    </recommendedName>
</protein>
<dbReference type="SUPFAM" id="SSF47095">
    <property type="entry name" value="HMG-box"/>
    <property type="match status" value="1"/>
</dbReference>
<evidence type="ECO:0000313" key="4">
    <source>
        <dbReference type="Proteomes" id="UP000022910"/>
    </source>
</evidence>
<evidence type="ECO:0000259" key="2">
    <source>
        <dbReference type="Pfam" id="PF00505"/>
    </source>
</evidence>
<proteinExistence type="predicted"/>
<dbReference type="InterPro" id="IPR036910">
    <property type="entry name" value="HMG_box_dom_sf"/>
</dbReference>
<reference evidence="3 4" key="1">
    <citation type="submission" date="2014-02" db="EMBL/GenBank/DDBJ databases">
        <title>Single nucleus genome sequencing reveals high similarity among nuclei of an endomycorrhizal fungus.</title>
        <authorList>
            <person name="Lin K."/>
            <person name="Geurts R."/>
            <person name="Zhang Z."/>
            <person name="Limpens E."/>
            <person name="Saunders D.G."/>
            <person name="Mu D."/>
            <person name="Pang E."/>
            <person name="Cao H."/>
            <person name="Cha H."/>
            <person name="Lin T."/>
            <person name="Zhou Q."/>
            <person name="Shang Y."/>
            <person name="Li Y."/>
            <person name="Ivanov S."/>
            <person name="Sharma T."/>
            <person name="Velzen R.V."/>
            <person name="Ruijter N.D."/>
            <person name="Aanen D.K."/>
            <person name="Win J."/>
            <person name="Kamoun S."/>
            <person name="Bisseling T."/>
            <person name="Huang S."/>
        </authorList>
    </citation>
    <scope>NUCLEOTIDE SEQUENCE [LARGE SCALE GENOMIC DNA]</scope>
    <source>
        <strain evidence="4">DAOM197198w</strain>
    </source>
</reference>
<feature type="region of interest" description="Disordered" evidence="1">
    <location>
        <begin position="153"/>
        <end position="193"/>
    </location>
</feature>
<feature type="compositionally biased region" description="Low complexity" evidence="1">
    <location>
        <begin position="167"/>
        <end position="193"/>
    </location>
</feature>
<feature type="domain" description="HMG box" evidence="2">
    <location>
        <begin position="68"/>
        <end position="132"/>
    </location>
</feature>
<dbReference type="OrthoDB" id="6247875at2759"/>
<sequence>MSKLDKNEVSRLQNSERACVFIDSSDPLCPNQVINGSSHPCFKPPFPPTINPRDLILKQSSNGKIMARAPNAFIIYRKLCVEAARSHGYYLPMTVISSMTSQSWEEESSDVKAEYKRIAQEANKYHREMYPKTGRRKKREKWNLVSFQPKSYLQEDSSKETKPTNNKPLIPSSSSSKSKKFSPLSQSQSDITLQNPINSINNITSEISKSINSEINLSRKKIYPNPDISPDNYREIFVSKDIEQFQPTTEKVNSDHSINMNSPFNLEFPSSNLSSNDYFEIANIYEEGISNWNIPQNRVVSESENTFTSCHREDINYESNSLENSSVNSVNTSEGFDLSGNNLNVPFSVMMESDSYFGV</sequence>